<dbReference type="Proteomes" id="UP000024445">
    <property type="component" value="Segment"/>
</dbReference>
<dbReference type="InterPro" id="IPR036486">
    <property type="entry name" value="AsiA_sf"/>
</dbReference>
<dbReference type="EMBL" id="KJ025957">
    <property type="protein sequence ID" value="AHY25497.1"/>
    <property type="molecule type" value="Genomic_DNA"/>
</dbReference>
<dbReference type="InterPro" id="IPR015100">
    <property type="entry name" value="AsiA"/>
</dbReference>
<protein>
    <submittedName>
        <fullName evidence="1">Anti-sigma 70 protein</fullName>
    </submittedName>
</protein>
<evidence type="ECO:0000313" key="2">
    <source>
        <dbReference type="Proteomes" id="UP000024445"/>
    </source>
</evidence>
<proteinExistence type="predicted"/>
<dbReference type="SUPFAM" id="SSF69070">
    <property type="entry name" value="Anti-sigma factor AsiA"/>
    <property type="match status" value="1"/>
</dbReference>
<dbReference type="OrthoDB" id="22548at10239"/>
<gene>
    <name evidence="1" type="primary">asiA</name>
    <name evidence="1" type="ORF">PS2_259</name>
</gene>
<dbReference type="Gene3D" id="1.10.1810.10">
    <property type="entry name" value="Anti-Sigma Factor A"/>
    <property type="match status" value="1"/>
</dbReference>
<accession>A0A023W6W7</accession>
<organism evidence="1 2">
    <name type="scientific">Serratia phage PS2</name>
    <dbReference type="NCBI Taxonomy" id="1481112"/>
    <lineage>
        <taxon>Viruses</taxon>
        <taxon>Duplodnaviria</taxon>
        <taxon>Heunggongvirae</taxon>
        <taxon>Uroviricota</taxon>
        <taxon>Caudoviricetes</taxon>
        <taxon>Muldoonvirus</taxon>
        <taxon>Muldoonvirus PS2</taxon>
    </lineage>
</organism>
<evidence type="ECO:0000313" key="1">
    <source>
        <dbReference type="EMBL" id="AHY25497.1"/>
    </source>
</evidence>
<dbReference type="Pfam" id="PF09010">
    <property type="entry name" value="AsiA"/>
    <property type="match status" value="1"/>
</dbReference>
<name>A0A023W6W7_9CAUD</name>
<dbReference type="GeneID" id="19485133"/>
<dbReference type="KEGG" id="vg:19485133"/>
<dbReference type="GO" id="GO:0006355">
    <property type="term" value="P:regulation of DNA-templated transcription"/>
    <property type="evidence" value="ECO:0007669"/>
    <property type="project" value="InterPro"/>
</dbReference>
<sequence length="105" mass="12292">MNNVEFVREVMTVVSIVIKFGCEEPSQEAMRIDPSYRGVIAKHRHFVPFLVELGMKHPSGRELTVGNFRQVMTELTIDEKEELIEEFNQGFRHIYQYLAMMENAK</sequence>
<keyword evidence="2" id="KW-1185">Reference proteome</keyword>
<reference evidence="1 2" key="1">
    <citation type="submission" date="2014-01" db="EMBL/GenBank/DDBJ databases">
        <authorList>
            <person name="Zhang G."/>
            <person name="Jin J."/>
            <person name="Li Z.J."/>
            <person name="Wang S.W."/>
            <person name="Chen S.J."/>
            <person name="Wang S.M."/>
            <person name="Wang X.T."/>
            <person name="Li Y.H."/>
            <person name="Wang J."/>
            <person name="Yang C.K."/>
            <person name="Wang L."/>
        </authorList>
    </citation>
    <scope>NUCLEOTIDE SEQUENCE [LARGE SCALE GENOMIC DNA]</scope>
</reference>
<dbReference type="RefSeq" id="YP_009030306.1">
    <property type="nucleotide sequence ID" value="NC_024121.1"/>
</dbReference>